<dbReference type="OrthoDB" id="10020020at2"/>
<protein>
    <submittedName>
        <fullName evidence="2">Uncharacterized protein</fullName>
    </submittedName>
</protein>
<evidence type="ECO:0000313" key="2">
    <source>
        <dbReference type="EMBL" id="TLD95212.1"/>
    </source>
</evidence>
<name>A0A347VQ79_9HELI</name>
<dbReference type="EMBL" id="QBIU01000002">
    <property type="protein sequence ID" value="MWV70247.1"/>
    <property type="molecule type" value="Genomic_DNA"/>
</dbReference>
<reference evidence="2 3" key="1">
    <citation type="journal article" date="2014" name="Genome Announc.">
        <title>Draft genome sequences of eight enterohepatic helicobacter species isolated from both laboratory and wild rodents.</title>
        <authorList>
            <person name="Sheh A."/>
            <person name="Shen Z."/>
            <person name="Fox J.G."/>
        </authorList>
    </citation>
    <scope>NUCLEOTIDE SEQUENCE [LARGE SCALE GENOMIC DNA]</scope>
    <source>
        <strain evidence="2 3">MIT 97-6194</strain>
    </source>
</reference>
<organism evidence="2 3">
    <name type="scientific">Helicobacter saguini</name>
    <dbReference type="NCBI Taxonomy" id="1548018"/>
    <lineage>
        <taxon>Bacteria</taxon>
        <taxon>Pseudomonadati</taxon>
        <taxon>Campylobacterota</taxon>
        <taxon>Epsilonproteobacteria</taxon>
        <taxon>Campylobacterales</taxon>
        <taxon>Helicobacteraceae</taxon>
        <taxon>Helicobacter</taxon>
    </lineage>
</organism>
<reference evidence="1 4" key="4">
    <citation type="submission" date="2019-12" db="EMBL/GenBank/DDBJ databases">
        <title>Multi-Generational Helicobacter saguini Isolates.</title>
        <authorList>
            <person name="Mannion A."/>
            <person name="Shen Z."/>
            <person name="Fox J.G."/>
        </authorList>
    </citation>
    <scope>NUCLEOTIDE SEQUENCE [LARGE SCALE GENOMIC DNA]</scope>
    <source>
        <strain evidence="1">16-048</strain>
        <strain evidence="4">16-048 (F4)</strain>
    </source>
</reference>
<evidence type="ECO:0000313" key="4">
    <source>
        <dbReference type="Proteomes" id="UP000477070"/>
    </source>
</evidence>
<dbReference type="Proteomes" id="UP000029714">
    <property type="component" value="Unassembled WGS sequence"/>
</dbReference>
<proteinExistence type="predicted"/>
<keyword evidence="3" id="KW-1185">Reference proteome</keyword>
<reference evidence="2" key="3">
    <citation type="submission" date="2018-04" db="EMBL/GenBank/DDBJ databases">
        <authorList>
            <person name="Sheh A."/>
            <person name="Shen Z."/>
            <person name="Mannion A.J."/>
            <person name="Fox J.G."/>
        </authorList>
    </citation>
    <scope>NUCLEOTIDE SEQUENCE</scope>
    <source>
        <strain evidence="2">MIT 97-6194</strain>
    </source>
</reference>
<dbReference type="EMBL" id="JRMP02000003">
    <property type="protein sequence ID" value="TLD95212.1"/>
    <property type="molecule type" value="Genomic_DNA"/>
</dbReference>
<dbReference type="AlphaFoldDB" id="A0A347VQ79"/>
<sequence length="346" mass="40290">MKSLIKGLVSIATSTLKLLKESLEINTSISSKEIVTKQRYKVNTKSQKNEIFSSDKNTEDSIESNDTFLNQNVTKVNQNVTLPIHYNIQNTITMFEKHSVDIAEKPLTLEETLHAFLKNTNAISLKEINNYKFALPKAFIDKYDEILPEYTKEAENIKLSPQIAKKIDSKTLASLSEFISKFNYLHLPKAKKELIETIESMVLDNSLEINLKICKENNLITLCNPSEIESKSKQALSYLKELWNLLLVRINVTKKGLIQQIKEVYKEKLLDFITFRESKRRYFSTYSFDALCLRLAEFEANGIDVVKAIEQSIQRDYNWVFPPTHRKPKFHNYKRYPKRKYTERIA</sequence>
<comment type="caution">
    <text evidence="2">The sequence shown here is derived from an EMBL/GenBank/DDBJ whole genome shotgun (WGS) entry which is preliminary data.</text>
</comment>
<gene>
    <name evidence="1" type="ORF">DCO61_09605</name>
    <name evidence="2" type="ORF">LS64_002275</name>
</gene>
<evidence type="ECO:0000313" key="3">
    <source>
        <dbReference type="Proteomes" id="UP000029714"/>
    </source>
</evidence>
<evidence type="ECO:0000313" key="1">
    <source>
        <dbReference type="EMBL" id="MWV70247.1"/>
    </source>
</evidence>
<dbReference type="Proteomes" id="UP000477070">
    <property type="component" value="Unassembled WGS sequence"/>
</dbReference>
<dbReference type="STRING" id="1548018.LS64_01280"/>
<reference evidence="2 3" key="2">
    <citation type="journal article" date="2016" name="Infect. Immun.">
        <title>Helicobacter saguini, a Novel Helicobacter Isolated from Cotton-Top Tamarins with Ulcerative Colitis, Has Proinflammatory Properties and Induces Typhlocolitis and Dysplasia in Gnotobiotic IL-10-/- Mice.</title>
        <authorList>
            <person name="Shen Z."/>
            <person name="Mannion A."/>
            <person name="Whary M.T."/>
            <person name="Muthupalani S."/>
            <person name="Sheh A."/>
            <person name="Feng Y."/>
            <person name="Gong G."/>
            <person name="Vandamme P."/>
            <person name="Holcombe H.R."/>
            <person name="Paster B.J."/>
            <person name="Fox J.G."/>
        </authorList>
    </citation>
    <scope>NUCLEOTIDE SEQUENCE [LARGE SCALE GENOMIC DNA]</scope>
    <source>
        <strain evidence="2 3">MIT 97-6194</strain>
    </source>
</reference>
<dbReference type="RefSeq" id="WP_034569585.1">
    <property type="nucleotide sequence ID" value="NZ_JRMP02000003.1"/>
</dbReference>
<accession>A0A347VQ79</accession>